<keyword evidence="2" id="KW-0175">Coiled coil</keyword>
<dbReference type="AlphaFoldDB" id="A0A5M6DFJ5"/>
<dbReference type="InterPro" id="IPR059052">
    <property type="entry name" value="HH_YbhG-like"/>
</dbReference>
<dbReference type="Gene3D" id="1.10.287.470">
    <property type="entry name" value="Helix hairpin bin"/>
    <property type="match status" value="1"/>
</dbReference>
<comment type="caution">
    <text evidence="4">The sequence shown here is derived from an EMBL/GenBank/DDBJ whole genome shotgun (WGS) entry which is preliminary data.</text>
</comment>
<name>A0A5M6DFJ5_9BACT</name>
<dbReference type="PANTHER" id="PTHR32347:SF27">
    <property type="entry name" value="RND EFFLUX PUMP MEMBRANE FUSION PROTEIN BARREL-SANDWICH DOMAIN-CONTAINING PROTEIN"/>
    <property type="match status" value="1"/>
</dbReference>
<dbReference type="GO" id="GO:0030313">
    <property type="term" value="C:cell envelope"/>
    <property type="evidence" value="ECO:0007669"/>
    <property type="project" value="UniProtKB-SubCell"/>
</dbReference>
<comment type="subcellular location">
    <subcellularLocation>
        <location evidence="1">Cell envelope</location>
    </subcellularLocation>
</comment>
<dbReference type="InterPro" id="IPR050465">
    <property type="entry name" value="UPF0194_transport"/>
</dbReference>
<sequence>MRNLIIIAAFSTLAAGVLLSIDHQQRVDAQRRQESIGPDGIPVTDRIHAAGRVEGTTETILIRPFFAGRIASINAPRGTRVQAGAPLLSLVADRYIAQRDLATAALEAARAGKMRLIEGARQSEIEAANQEALAAEARFTAAERNFDRAERLLERNAISPQEFDQRRSELDSTRALLKAARENLETVRAAPRPTELLAADAKIRAADAELRMAQIDLQRCTVKAPCAAIVLDVHTHVGEWYSPEMEQAAVELVNPERLRVVADIDERDALNVRLGQRCNITTDALAQKTFVGVVSEIEPRMEPKRIYGGWAGERNETHTRRVWIDLQQTQNLPIGLPVEIVISPDAAQQATRTAALPPR</sequence>
<dbReference type="Proteomes" id="UP000324479">
    <property type="component" value="Unassembled WGS sequence"/>
</dbReference>
<evidence type="ECO:0000259" key="3">
    <source>
        <dbReference type="Pfam" id="PF25881"/>
    </source>
</evidence>
<evidence type="ECO:0000256" key="2">
    <source>
        <dbReference type="ARBA" id="ARBA00023054"/>
    </source>
</evidence>
<keyword evidence="5" id="KW-1185">Reference proteome</keyword>
<evidence type="ECO:0000313" key="4">
    <source>
        <dbReference type="EMBL" id="KAA5546301.1"/>
    </source>
</evidence>
<accession>A0A5M6DFJ5</accession>
<feature type="domain" description="YbhG-like alpha-helical hairpin" evidence="3">
    <location>
        <begin position="102"/>
        <end position="218"/>
    </location>
</feature>
<dbReference type="Gene3D" id="2.40.50.100">
    <property type="match status" value="1"/>
</dbReference>
<reference evidence="4 5" key="1">
    <citation type="submission" date="2019-08" db="EMBL/GenBank/DDBJ databases">
        <authorList>
            <person name="Dhanesh K."/>
            <person name="Kumar G."/>
            <person name="Sasikala C."/>
            <person name="Venkata Ramana C."/>
        </authorList>
    </citation>
    <scope>NUCLEOTIDE SEQUENCE [LARGE SCALE GENOMIC DNA]</scope>
    <source>
        <strain evidence="4 5">JC645</strain>
    </source>
</reference>
<organism evidence="4 5">
    <name type="scientific">Roseiconus nitratireducens</name>
    <dbReference type="NCBI Taxonomy" id="2605748"/>
    <lineage>
        <taxon>Bacteria</taxon>
        <taxon>Pseudomonadati</taxon>
        <taxon>Planctomycetota</taxon>
        <taxon>Planctomycetia</taxon>
        <taxon>Pirellulales</taxon>
        <taxon>Pirellulaceae</taxon>
        <taxon>Roseiconus</taxon>
    </lineage>
</organism>
<proteinExistence type="predicted"/>
<gene>
    <name evidence="4" type="ORF">FYK55_05300</name>
</gene>
<evidence type="ECO:0000313" key="5">
    <source>
        <dbReference type="Proteomes" id="UP000324479"/>
    </source>
</evidence>
<dbReference type="Pfam" id="PF25881">
    <property type="entry name" value="HH_YBHG"/>
    <property type="match status" value="1"/>
</dbReference>
<dbReference type="RefSeq" id="WP_150075308.1">
    <property type="nucleotide sequence ID" value="NZ_VWOX01000002.1"/>
</dbReference>
<dbReference type="PANTHER" id="PTHR32347">
    <property type="entry name" value="EFFLUX SYSTEM COMPONENT YKNX-RELATED"/>
    <property type="match status" value="1"/>
</dbReference>
<evidence type="ECO:0000256" key="1">
    <source>
        <dbReference type="ARBA" id="ARBA00004196"/>
    </source>
</evidence>
<dbReference type="EMBL" id="VWOX01000002">
    <property type="protein sequence ID" value="KAA5546301.1"/>
    <property type="molecule type" value="Genomic_DNA"/>
</dbReference>
<dbReference type="Gene3D" id="2.40.30.170">
    <property type="match status" value="1"/>
</dbReference>
<dbReference type="SUPFAM" id="SSF111369">
    <property type="entry name" value="HlyD-like secretion proteins"/>
    <property type="match status" value="2"/>
</dbReference>
<protein>
    <submittedName>
        <fullName evidence="4">HlyD family efflux transporter periplasmic adaptor subunit</fullName>
    </submittedName>
</protein>